<proteinExistence type="predicted"/>
<dbReference type="Proteomes" id="UP001314263">
    <property type="component" value="Unassembled WGS sequence"/>
</dbReference>
<keyword evidence="3" id="KW-1185">Reference proteome</keyword>
<dbReference type="Pfam" id="PF12248">
    <property type="entry name" value="Methyltransf_FA"/>
    <property type="match status" value="1"/>
</dbReference>
<evidence type="ECO:0000313" key="2">
    <source>
        <dbReference type="EMBL" id="CAK0754448.1"/>
    </source>
</evidence>
<comment type="caution">
    <text evidence="2">The sequence shown here is derived from an EMBL/GenBank/DDBJ whole genome shotgun (WGS) entry which is preliminary data.</text>
</comment>
<dbReference type="PANTHER" id="PTHR47457">
    <property type="entry name" value="OS05G0345500 PROTEIN"/>
    <property type="match status" value="1"/>
</dbReference>
<evidence type="ECO:0000259" key="1">
    <source>
        <dbReference type="Pfam" id="PF12248"/>
    </source>
</evidence>
<evidence type="ECO:0000313" key="3">
    <source>
        <dbReference type="Proteomes" id="UP001314263"/>
    </source>
</evidence>
<name>A0AAV1HX03_9CHLO</name>
<gene>
    <name evidence="2" type="ORF">CVIRNUC_002298</name>
</gene>
<organism evidence="2 3">
    <name type="scientific">Coccomyxa viridis</name>
    <dbReference type="NCBI Taxonomy" id="1274662"/>
    <lineage>
        <taxon>Eukaryota</taxon>
        <taxon>Viridiplantae</taxon>
        <taxon>Chlorophyta</taxon>
        <taxon>core chlorophytes</taxon>
        <taxon>Trebouxiophyceae</taxon>
        <taxon>Trebouxiophyceae incertae sedis</taxon>
        <taxon>Coccomyxaceae</taxon>
        <taxon>Coccomyxa</taxon>
    </lineage>
</organism>
<feature type="domain" description="Farnesoic acid O-methyl transferase" evidence="1">
    <location>
        <begin position="15"/>
        <end position="109"/>
    </location>
</feature>
<reference evidence="2 3" key="1">
    <citation type="submission" date="2023-10" db="EMBL/GenBank/DDBJ databases">
        <authorList>
            <person name="Maclean D."/>
            <person name="Macfadyen A."/>
        </authorList>
    </citation>
    <scope>NUCLEOTIDE SEQUENCE [LARGE SCALE GENOMIC DNA]</scope>
</reference>
<dbReference type="EMBL" id="CAUYUE010000003">
    <property type="protein sequence ID" value="CAK0754448.1"/>
    <property type="molecule type" value="Genomic_DNA"/>
</dbReference>
<dbReference type="InterPro" id="IPR022041">
    <property type="entry name" value="Methyltransf_FA"/>
</dbReference>
<dbReference type="AlphaFoldDB" id="A0AAV1HX03"/>
<sequence>MARGLGRDGQDILLSTEENYTLIFGSHRNTSLKVEKNGLPCSVVKGIPQMQLTPADFCFFWIAYDQGTFRVGGGAAGCDEYMQWNDEDPIEGIRHIGLAAWDNFMAYRNIRRIPPPDKGVQNAVRHPFVLTEA</sequence>
<protein>
    <recommendedName>
        <fullName evidence="1">Farnesoic acid O-methyl transferase domain-containing protein</fullName>
    </recommendedName>
</protein>
<dbReference type="PANTHER" id="PTHR47457:SF1">
    <property type="entry name" value="BTB DOMAIN-CONTAINING PROTEIN-RELATED"/>
    <property type="match status" value="1"/>
</dbReference>
<accession>A0AAV1HX03</accession>